<protein>
    <recommendedName>
        <fullName evidence="3">HTH tetR-type domain-containing protein</fullName>
    </recommendedName>
</protein>
<dbReference type="STRING" id="1423750.FC89_GL001330"/>
<dbReference type="RefSeq" id="WP_057872069.1">
    <property type="nucleotide sequence ID" value="NZ_AZGB01000018.1"/>
</dbReference>
<organism evidence="4 5">
    <name type="scientific">Liquorilactobacillus ghanensis DSM 18630</name>
    <dbReference type="NCBI Taxonomy" id="1423750"/>
    <lineage>
        <taxon>Bacteria</taxon>
        <taxon>Bacillati</taxon>
        <taxon>Bacillota</taxon>
        <taxon>Bacilli</taxon>
        <taxon>Lactobacillales</taxon>
        <taxon>Lactobacillaceae</taxon>
        <taxon>Liquorilactobacillus</taxon>
    </lineage>
</organism>
<reference evidence="4 5" key="1">
    <citation type="journal article" date="2015" name="Genome Announc.">
        <title>Expanding the biotechnology potential of lactobacilli through comparative genomics of 213 strains and associated genera.</title>
        <authorList>
            <person name="Sun Z."/>
            <person name="Harris H.M."/>
            <person name="McCann A."/>
            <person name="Guo C."/>
            <person name="Argimon S."/>
            <person name="Zhang W."/>
            <person name="Yang X."/>
            <person name="Jeffery I.B."/>
            <person name="Cooney J.C."/>
            <person name="Kagawa T.F."/>
            <person name="Liu W."/>
            <person name="Song Y."/>
            <person name="Salvetti E."/>
            <person name="Wrobel A."/>
            <person name="Rasinkangas P."/>
            <person name="Parkhill J."/>
            <person name="Rea M.C."/>
            <person name="O'Sullivan O."/>
            <person name="Ritari J."/>
            <person name="Douillard F.P."/>
            <person name="Paul Ross R."/>
            <person name="Yang R."/>
            <person name="Briner A.E."/>
            <person name="Felis G.E."/>
            <person name="de Vos W.M."/>
            <person name="Barrangou R."/>
            <person name="Klaenhammer T.R."/>
            <person name="Caufield P.W."/>
            <person name="Cui Y."/>
            <person name="Zhang H."/>
            <person name="O'Toole P.W."/>
        </authorList>
    </citation>
    <scope>NUCLEOTIDE SEQUENCE [LARGE SCALE GENOMIC DNA]</scope>
    <source>
        <strain evidence="4 5">DSM 18630</strain>
    </source>
</reference>
<dbReference type="PROSITE" id="PS50977">
    <property type="entry name" value="HTH_TETR_2"/>
    <property type="match status" value="1"/>
</dbReference>
<dbReference type="GO" id="GO:0003677">
    <property type="term" value="F:DNA binding"/>
    <property type="evidence" value="ECO:0007669"/>
    <property type="project" value="UniProtKB-UniRule"/>
</dbReference>
<dbReference type="Proteomes" id="UP000051451">
    <property type="component" value="Unassembled WGS sequence"/>
</dbReference>
<evidence type="ECO:0000256" key="2">
    <source>
        <dbReference type="PROSITE-ProRule" id="PRU00335"/>
    </source>
</evidence>
<dbReference type="InterPro" id="IPR009057">
    <property type="entry name" value="Homeodomain-like_sf"/>
</dbReference>
<gene>
    <name evidence="4" type="ORF">FC89_GL001330</name>
</gene>
<dbReference type="EMBL" id="AZGB01000018">
    <property type="protein sequence ID" value="KRM05626.1"/>
    <property type="molecule type" value="Genomic_DNA"/>
</dbReference>
<evidence type="ECO:0000313" key="5">
    <source>
        <dbReference type="Proteomes" id="UP000051451"/>
    </source>
</evidence>
<feature type="DNA-binding region" description="H-T-H motif" evidence="2">
    <location>
        <begin position="22"/>
        <end position="41"/>
    </location>
</feature>
<dbReference type="SUPFAM" id="SSF46689">
    <property type="entry name" value="Homeodomain-like"/>
    <property type="match status" value="1"/>
</dbReference>
<dbReference type="Gene3D" id="1.10.357.10">
    <property type="entry name" value="Tetracycline Repressor, domain 2"/>
    <property type="match status" value="1"/>
</dbReference>
<comment type="caution">
    <text evidence="4">The sequence shown here is derived from an EMBL/GenBank/DDBJ whole genome shotgun (WGS) entry which is preliminary data.</text>
</comment>
<proteinExistence type="predicted"/>
<evidence type="ECO:0000259" key="3">
    <source>
        <dbReference type="PROSITE" id="PS50977"/>
    </source>
</evidence>
<keyword evidence="5" id="KW-1185">Reference proteome</keyword>
<sequence length="189" mass="21999">MEAKQAYEIVLHLIEEKDLNFTMDELAEKLKVSKRTIYQQFSSKANLLKQTIDYVFDDLLDNSQSSPICQLDNPHPSSLEILQQRLQAFPDIYDLDKLLRSSAAFSSNYPEQWEYVNQRLDELGSRVFEILLDNPQVRILTVTEKKVLLITLQQAIRKLVQGNFLDQRKLDFHDAILALNKILLEGILY</sequence>
<name>A0A0R1VJ89_9LACO</name>
<feature type="domain" description="HTH tetR-type" evidence="3">
    <location>
        <begin position="1"/>
        <end position="59"/>
    </location>
</feature>
<accession>A0A0R1VJ89</accession>
<keyword evidence="1 2" id="KW-0238">DNA-binding</keyword>
<dbReference type="AlphaFoldDB" id="A0A0R1VJ89"/>
<evidence type="ECO:0000313" key="4">
    <source>
        <dbReference type="EMBL" id="KRM05626.1"/>
    </source>
</evidence>
<dbReference type="Pfam" id="PF00440">
    <property type="entry name" value="TetR_N"/>
    <property type="match status" value="1"/>
</dbReference>
<dbReference type="GeneID" id="98319341"/>
<dbReference type="InterPro" id="IPR001647">
    <property type="entry name" value="HTH_TetR"/>
</dbReference>
<dbReference type="PATRIC" id="fig|1423750.3.peg.1363"/>
<evidence type="ECO:0000256" key="1">
    <source>
        <dbReference type="ARBA" id="ARBA00023125"/>
    </source>
</evidence>